<protein>
    <submittedName>
        <fullName evidence="7">WD domain, G-beta repeat-containing protein</fullName>
    </submittedName>
</protein>
<evidence type="ECO:0000313" key="8">
    <source>
        <dbReference type="Proteomes" id="UP000823046"/>
    </source>
</evidence>
<keyword evidence="3" id="KW-0677">Repeat</keyword>
<proteinExistence type="predicted"/>
<dbReference type="InterPro" id="IPR020472">
    <property type="entry name" value="WD40_PAC1"/>
</dbReference>
<feature type="repeat" description="WD" evidence="5">
    <location>
        <begin position="459"/>
        <end position="486"/>
    </location>
</feature>
<dbReference type="PROSITE" id="PS50082">
    <property type="entry name" value="WD_REPEATS_2"/>
    <property type="match status" value="3"/>
</dbReference>
<evidence type="ECO:0000256" key="3">
    <source>
        <dbReference type="ARBA" id="ARBA00022737"/>
    </source>
</evidence>
<feature type="compositionally biased region" description="Basic residues" evidence="6">
    <location>
        <begin position="13"/>
        <end position="24"/>
    </location>
</feature>
<dbReference type="Pfam" id="PF00400">
    <property type="entry name" value="WD40"/>
    <property type="match status" value="4"/>
</dbReference>
<dbReference type="PANTHER" id="PTHR19865:SF0">
    <property type="entry name" value="U3 SMALL NUCLEOLAR RNA-INTERACTING PROTEIN 2"/>
    <property type="match status" value="1"/>
</dbReference>
<evidence type="ECO:0000256" key="6">
    <source>
        <dbReference type="SAM" id="MobiDB-lite"/>
    </source>
</evidence>
<keyword evidence="2 5" id="KW-0853">WD repeat</keyword>
<feature type="compositionally biased region" description="Basic and acidic residues" evidence="6">
    <location>
        <begin position="136"/>
        <end position="146"/>
    </location>
</feature>
<keyword evidence="4" id="KW-0539">Nucleus</keyword>
<organism evidence="7 8">
    <name type="scientific">Cardiosporidium cionae</name>
    <dbReference type="NCBI Taxonomy" id="476202"/>
    <lineage>
        <taxon>Eukaryota</taxon>
        <taxon>Sar</taxon>
        <taxon>Alveolata</taxon>
        <taxon>Apicomplexa</taxon>
        <taxon>Aconoidasida</taxon>
        <taxon>Nephromycida</taxon>
        <taxon>Cardiosporidium</taxon>
    </lineage>
</organism>
<name>A0ABQ7J6D4_9APIC</name>
<feature type="compositionally biased region" description="Acidic residues" evidence="6">
    <location>
        <begin position="61"/>
        <end position="70"/>
    </location>
</feature>
<keyword evidence="8" id="KW-1185">Reference proteome</keyword>
<dbReference type="PANTHER" id="PTHR19865">
    <property type="entry name" value="U3 SMALL NUCLEOLAR RNA INTERACTING PROTEIN 2"/>
    <property type="match status" value="1"/>
</dbReference>
<dbReference type="InterPro" id="IPR039241">
    <property type="entry name" value="Rrp9-like"/>
</dbReference>
<dbReference type="InterPro" id="IPR036322">
    <property type="entry name" value="WD40_repeat_dom_sf"/>
</dbReference>
<evidence type="ECO:0000256" key="4">
    <source>
        <dbReference type="ARBA" id="ARBA00023242"/>
    </source>
</evidence>
<reference evidence="7 8" key="1">
    <citation type="journal article" date="2020" name="bioRxiv">
        <title>Metabolic contributions of an alphaproteobacterial endosymbiont in the apicomplexan Cardiosporidium cionae.</title>
        <authorList>
            <person name="Hunter E.S."/>
            <person name="Paight C.J."/>
            <person name="Lane C.E."/>
        </authorList>
    </citation>
    <scope>NUCLEOTIDE SEQUENCE [LARGE SCALE GENOMIC DNA]</scope>
    <source>
        <strain evidence="7">ESH_2018</strain>
    </source>
</reference>
<evidence type="ECO:0000256" key="2">
    <source>
        <dbReference type="ARBA" id="ARBA00022574"/>
    </source>
</evidence>
<dbReference type="CDD" id="cd00200">
    <property type="entry name" value="WD40"/>
    <property type="match status" value="1"/>
</dbReference>
<gene>
    <name evidence="7" type="ORF">IE077_000832</name>
</gene>
<comment type="caution">
    <text evidence="7">The sequence shown here is derived from an EMBL/GenBank/DDBJ whole genome shotgun (WGS) entry which is preliminary data.</text>
</comment>
<sequence>MPPGKMRGARSSQLRRGRSGFRGRPRSDASTSSFQFSKERNRQSSSSTYPRKRMRASDEIISSDEEEELELSTANGMQSNDPLAAAFSYSAKSQLQSDDENNEDTDYSIMEGLAPEARRIHLAKRYLTQAGISLNSKRDETEKGEGDENDTSFSLTPGDPDSLNYLSSPLDRLLPTSSSTLREVTRFTLNTLGNFFYRGHRAPVTCIAIQPQTRASQLSQITSSLDQWNGQEMHGNLAQSYNPPLKAFTGGKDGAILMWDIPTGTRSVFTQYPQKLKSGKYAKQVLDLCMSHDDPNILCSAGEDQLVKIWDIRLVGKSSANVAQLKGHKNAITSICAEPSSELQQIFTASLDNTVKVWSLKTQSYINSLYGHVSGVLRMDILSNNRPLTVSEDGTARLWKVREETHFVFKHPVMPLDSCSILNSVHFATGSQDGSITLWNVSSRKPLYKCCRAHNGHWITAMAAVRNSNLLFSGSDDGFIRLWRMSYVKAEKGKASLTELAGEKIPIDGVVNALSVSGSMSGSSYKGIIFAAIGKEHRLGRWVCMSNDQSRNGICIIPFSCSFE</sequence>
<dbReference type="PROSITE" id="PS50294">
    <property type="entry name" value="WD_REPEATS_REGION"/>
    <property type="match status" value="1"/>
</dbReference>
<evidence type="ECO:0000256" key="5">
    <source>
        <dbReference type="PROSITE-ProRule" id="PRU00221"/>
    </source>
</evidence>
<dbReference type="SUPFAM" id="SSF50978">
    <property type="entry name" value="WD40 repeat-like"/>
    <property type="match status" value="1"/>
</dbReference>
<feature type="region of interest" description="Disordered" evidence="6">
    <location>
        <begin position="136"/>
        <end position="160"/>
    </location>
</feature>
<evidence type="ECO:0000313" key="7">
    <source>
        <dbReference type="EMBL" id="KAF8819559.1"/>
    </source>
</evidence>
<feature type="repeat" description="WD" evidence="5">
    <location>
        <begin position="427"/>
        <end position="449"/>
    </location>
</feature>
<dbReference type="Gene3D" id="2.130.10.10">
    <property type="entry name" value="YVTN repeat-like/Quinoprotein amine dehydrogenase"/>
    <property type="match status" value="1"/>
</dbReference>
<dbReference type="InterPro" id="IPR015943">
    <property type="entry name" value="WD40/YVTN_repeat-like_dom_sf"/>
</dbReference>
<feature type="repeat" description="WD" evidence="5">
    <location>
        <begin position="325"/>
        <end position="368"/>
    </location>
</feature>
<dbReference type="InterPro" id="IPR001680">
    <property type="entry name" value="WD40_rpt"/>
</dbReference>
<accession>A0ABQ7J6D4</accession>
<dbReference type="PROSITE" id="PS00678">
    <property type="entry name" value="WD_REPEATS_1"/>
    <property type="match status" value="1"/>
</dbReference>
<comment type="subcellular location">
    <subcellularLocation>
        <location evidence="1">Nucleus</location>
    </subcellularLocation>
</comment>
<feature type="region of interest" description="Disordered" evidence="6">
    <location>
        <begin position="1"/>
        <end position="80"/>
    </location>
</feature>
<dbReference type="EMBL" id="JADAQX010000694">
    <property type="protein sequence ID" value="KAF8819559.1"/>
    <property type="molecule type" value="Genomic_DNA"/>
</dbReference>
<dbReference type="PRINTS" id="PR00320">
    <property type="entry name" value="GPROTEINBRPT"/>
</dbReference>
<dbReference type="InterPro" id="IPR019775">
    <property type="entry name" value="WD40_repeat_CS"/>
</dbReference>
<evidence type="ECO:0000256" key="1">
    <source>
        <dbReference type="ARBA" id="ARBA00004123"/>
    </source>
</evidence>
<dbReference type="Proteomes" id="UP000823046">
    <property type="component" value="Unassembled WGS sequence"/>
</dbReference>
<dbReference type="SMART" id="SM00320">
    <property type="entry name" value="WD40"/>
    <property type="match status" value="6"/>
</dbReference>